<comment type="subcellular location">
    <subcellularLocation>
        <location evidence="6">Cytoplasm</location>
    </subcellularLocation>
    <subcellularLocation>
        <location evidence="6">Endosome</location>
    </subcellularLocation>
</comment>
<dbReference type="Proteomes" id="UP000604825">
    <property type="component" value="Unassembled WGS sequence"/>
</dbReference>
<evidence type="ECO:0000259" key="8">
    <source>
        <dbReference type="PROSITE" id="PS51495"/>
    </source>
</evidence>
<keyword evidence="3 6" id="KW-0967">Endosome</keyword>
<dbReference type="FunFam" id="1.10.10.10:FF:000165">
    <property type="entry name" value="Vacuolar protein sorting protein (Vps36)"/>
    <property type="match status" value="1"/>
</dbReference>
<dbReference type="SUPFAM" id="SSF46785">
    <property type="entry name" value="Winged helix' DNA-binding domain"/>
    <property type="match status" value="1"/>
</dbReference>
<evidence type="ECO:0000313" key="10">
    <source>
        <dbReference type="Proteomes" id="UP000604825"/>
    </source>
</evidence>
<dbReference type="FunFam" id="2.30.29.30:FF:000578">
    <property type="entry name" value="Vacuolar protein sorting-associated protein 36"/>
    <property type="match status" value="1"/>
</dbReference>
<dbReference type="PANTHER" id="PTHR13128:SF12">
    <property type="entry name" value="VACUOLAR PROTEIN-SORTING-ASSOCIATED PROTEIN 36"/>
    <property type="match status" value="1"/>
</dbReference>
<evidence type="ECO:0000256" key="4">
    <source>
        <dbReference type="ARBA" id="ARBA00022927"/>
    </source>
</evidence>
<evidence type="ECO:0000256" key="1">
    <source>
        <dbReference type="ARBA" id="ARBA00009697"/>
    </source>
</evidence>
<dbReference type="GO" id="GO:0043130">
    <property type="term" value="F:ubiquitin binding"/>
    <property type="evidence" value="ECO:0007669"/>
    <property type="project" value="UniProtKB-UniRule"/>
</dbReference>
<dbReference type="InterPro" id="IPR040608">
    <property type="entry name" value="Snf8/Vps36"/>
</dbReference>
<organism evidence="9 10">
    <name type="scientific">Miscanthus lutarioriparius</name>
    <dbReference type="NCBI Taxonomy" id="422564"/>
    <lineage>
        <taxon>Eukaryota</taxon>
        <taxon>Viridiplantae</taxon>
        <taxon>Streptophyta</taxon>
        <taxon>Embryophyta</taxon>
        <taxon>Tracheophyta</taxon>
        <taxon>Spermatophyta</taxon>
        <taxon>Magnoliopsida</taxon>
        <taxon>Liliopsida</taxon>
        <taxon>Poales</taxon>
        <taxon>Poaceae</taxon>
        <taxon>PACMAD clade</taxon>
        <taxon>Panicoideae</taxon>
        <taxon>Andropogonodae</taxon>
        <taxon>Andropogoneae</taxon>
        <taxon>Saccharinae</taxon>
        <taxon>Miscanthus</taxon>
    </lineage>
</organism>
<dbReference type="InterPro" id="IPR021648">
    <property type="entry name" value="GLUE_dom"/>
</dbReference>
<evidence type="ECO:0000256" key="6">
    <source>
        <dbReference type="RuleBase" id="RU367095"/>
    </source>
</evidence>
<dbReference type="AlphaFoldDB" id="A0A811P8R6"/>
<dbReference type="InterPro" id="IPR036390">
    <property type="entry name" value="WH_DNA-bd_sf"/>
</dbReference>
<dbReference type="PROSITE" id="PS51495">
    <property type="entry name" value="GLUE"/>
    <property type="match status" value="1"/>
</dbReference>
<protein>
    <recommendedName>
        <fullName evidence="6">Vacuolar protein-sorting-associated protein 36</fullName>
    </recommendedName>
    <alternativeName>
        <fullName evidence="6">ESCRT-II complex subunit VPS36</fullName>
    </alternativeName>
</protein>
<dbReference type="GO" id="GO:0000814">
    <property type="term" value="C:ESCRT II complex"/>
    <property type="evidence" value="ECO:0007669"/>
    <property type="project" value="UniProtKB-UniRule"/>
</dbReference>
<dbReference type="GO" id="GO:0043328">
    <property type="term" value="P:protein transport to vacuole involved in ubiquitin-dependent protein catabolic process via the multivesicular body sorting pathway"/>
    <property type="evidence" value="ECO:0007669"/>
    <property type="project" value="UniProtKB-UniRule"/>
</dbReference>
<dbReference type="SUPFAM" id="SSF50729">
    <property type="entry name" value="PH domain-like"/>
    <property type="match status" value="1"/>
</dbReference>
<proteinExistence type="inferred from homology"/>
<dbReference type="Pfam" id="PF04157">
    <property type="entry name" value="EAP30"/>
    <property type="match status" value="1"/>
</dbReference>
<comment type="caution">
    <text evidence="9">The sequence shown here is derived from an EMBL/GenBank/DDBJ whole genome shotgun (WGS) entry which is preliminary data.</text>
</comment>
<comment type="subunit">
    <text evidence="6">Component of the endosomal sorting complex required for transport II (ESCRT-II).</text>
</comment>
<evidence type="ECO:0000256" key="5">
    <source>
        <dbReference type="ARBA" id="ARBA00023054"/>
    </source>
</evidence>
<accession>A0A811P8R6</accession>
<name>A0A811P8R6_9POAL</name>
<evidence type="ECO:0000256" key="2">
    <source>
        <dbReference type="ARBA" id="ARBA00022448"/>
    </source>
</evidence>
<keyword evidence="2 6" id="KW-0813">Transport</keyword>
<dbReference type="InterPro" id="IPR036388">
    <property type="entry name" value="WH-like_DNA-bd_sf"/>
</dbReference>
<evidence type="ECO:0000313" key="9">
    <source>
        <dbReference type="EMBL" id="CAD6236274.1"/>
    </source>
</evidence>
<dbReference type="PANTHER" id="PTHR13128">
    <property type="entry name" value="VACUOLAR PROTEIN-SORTING-ASSOCIATED PROTEIN 36"/>
    <property type="match status" value="1"/>
</dbReference>
<keyword evidence="6" id="KW-0963">Cytoplasm</keyword>
<dbReference type="EMBL" id="CAJGYO010000006">
    <property type="protein sequence ID" value="CAD6236274.1"/>
    <property type="molecule type" value="Genomic_DNA"/>
</dbReference>
<keyword evidence="10" id="KW-1185">Reference proteome</keyword>
<dbReference type="InterPro" id="IPR037855">
    <property type="entry name" value="Vps36"/>
</dbReference>
<feature type="domain" description="GLUE N-terminal" evidence="8">
    <location>
        <begin position="12"/>
        <end position="159"/>
    </location>
</feature>
<dbReference type="GO" id="GO:0032266">
    <property type="term" value="F:phosphatidylinositol-3-phosphate binding"/>
    <property type="evidence" value="ECO:0007669"/>
    <property type="project" value="UniProtKB-UniRule"/>
</dbReference>
<dbReference type="Gene3D" id="2.30.29.30">
    <property type="entry name" value="Pleckstrin-homology domain (PH domain)/Phosphotyrosine-binding domain (PTB)"/>
    <property type="match status" value="1"/>
</dbReference>
<keyword evidence="5" id="KW-0175">Coiled coil</keyword>
<dbReference type="InterPro" id="IPR011993">
    <property type="entry name" value="PH-like_dom_sf"/>
</dbReference>
<feature type="compositionally biased region" description="Low complexity" evidence="7">
    <location>
        <begin position="98"/>
        <end position="107"/>
    </location>
</feature>
<comment type="similarity">
    <text evidence="1 6">Belongs to the VPS36 family.</text>
</comment>
<dbReference type="OrthoDB" id="271448at2759"/>
<dbReference type="Gene3D" id="1.10.10.10">
    <property type="entry name" value="Winged helix-like DNA-binding domain superfamily/Winged helix DNA-binding domain"/>
    <property type="match status" value="2"/>
</dbReference>
<feature type="region of interest" description="Disordered" evidence="7">
    <location>
        <begin position="86"/>
        <end position="111"/>
    </location>
</feature>
<comment type="function">
    <text evidence="6">Component of the ESCRT-II complex (endosomal sorting complex required for transport II), which is required for multivesicular body (MVB) formation and sorting of endosomal cargo proteins into MVBs.</text>
</comment>
<dbReference type="FunFam" id="1.10.10.10:FF:000368">
    <property type="entry name" value="vacuolar protein sorting-associated protein 36-like"/>
    <property type="match status" value="1"/>
</dbReference>
<reference evidence="9" key="1">
    <citation type="submission" date="2020-10" db="EMBL/GenBank/DDBJ databases">
        <authorList>
            <person name="Han B."/>
            <person name="Lu T."/>
            <person name="Zhao Q."/>
            <person name="Huang X."/>
            <person name="Zhao Y."/>
        </authorList>
    </citation>
    <scope>NUCLEOTIDE SEQUENCE</scope>
</reference>
<sequence length="447" mass="48649">MSAAAADWLPSASVTASGRPVLSAGEVERNLLPLVDLEPEENPRLAPLRACLLALTSHRLIFLNEPSRSARGLPLAAVVHAYPPHRRHSHNPLRSLFSSSSSSSSSSQHPRIRLQISMPPARSEVIAIVVTCKADVDVFFGRLLEAIRARAWEVAPAAAPSSGTPVAEGAAPAEDIAIRMPVVGVSGILRMEQESWESAGQNLQDAFQDLNALMSKAKEMMQLAEKMRLKLLMNSSTESNSNDEEMGSKQDMQDLLLSVGIVSPVTKETAGALYHQQLSLQLADFVRIPLEKSGGMMALVDVYCLFNRARGTELISPEDLLQACSLWEKVDVPVMLRKFDSGVKVIQTKTHSDEEVFARISSLAQKPDALQKGISPSDAAFTLGIAPALAKEHLLNAENKGLLCRDVSPDGFRFFINLFNEIDAQNIYSQKPHGLYNAWISVAMASH</sequence>
<dbReference type="Gene3D" id="6.10.140.260">
    <property type="match status" value="1"/>
</dbReference>
<evidence type="ECO:0000256" key="3">
    <source>
        <dbReference type="ARBA" id="ARBA00022753"/>
    </source>
</evidence>
<dbReference type="GO" id="GO:0031902">
    <property type="term" value="C:late endosome membrane"/>
    <property type="evidence" value="ECO:0007669"/>
    <property type="project" value="UniProtKB-UniRule"/>
</dbReference>
<keyword evidence="4 6" id="KW-0653">Protein transport</keyword>
<gene>
    <name evidence="9" type="ORF">NCGR_LOCUS24235</name>
</gene>
<evidence type="ECO:0000256" key="7">
    <source>
        <dbReference type="SAM" id="MobiDB-lite"/>
    </source>
</evidence>